<keyword evidence="5" id="KW-1185">Reference proteome</keyword>
<feature type="compositionally biased region" description="Basic residues" evidence="1">
    <location>
        <begin position="515"/>
        <end position="571"/>
    </location>
</feature>
<reference evidence="4" key="1">
    <citation type="submission" date="2021-02" db="EMBL/GenBank/DDBJ databases">
        <authorList>
            <person name="Dougan E. K."/>
            <person name="Rhodes N."/>
            <person name="Thang M."/>
            <person name="Chan C."/>
        </authorList>
    </citation>
    <scope>NUCLEOTIDE SEQUENCE</scope>
</reference>
<dbReference type="CDD" id="cd03443">
    <property type="entry name" value="PaaI_thioesterase"/>
    <property type="match status" value="1"/>
</dbReference>
<dbReference type="InterPro" id="IPR003959">
    <property type="entry name" value="ATPase_AAA_core"/>
</dbReference>
<sequence>MCQSAINGLLRLLGVVQREEYLDEIEVPEVYRQRYAQYPESKPLPSLLQQVLKDTTPAKEIDPKQAYYRPQRRFPLHFLHGTLQSSGLSQAIYYFQADDKDVIQRVFVHWSLDTTLEGPPGSCHGGCSAALIDDAFGAFANTYTRSLGRSGRVATASLQVDYKAKTPLPSQLVCVVTLDRAEGRKVFLKGHTLVETSSPSFLKTCEASALFVELKNHKPVQELRSRSDVKFECREMPSGSDTEINRLSLLIDLGGLVASLGALWYLFRSNGQTFAAKHLEENRDFNRRPAVTFEDVAGMETTKEELLAAYFLSKGVVELEHVRLAAFFWQVQVALAKRRETNLLKLMARAVAGEAGVPFLYASSASFVEIFVGQGAQRIRQFFEQARACAPCIVFLDELDAVGSSRQMSASGGGGNQEYAQTLNQLLLELDGVESNVAGCKVYGPVFSQVYSAVDYFSGYPEEAVDRQSAFVDNLGRAWMAAAESLPAAESNAKHDSRTDDHARSRARTSTGTHSRAHPPTRTQTHRHTSTQTHTHRARHTHPHIHPQTHRARHTHPHTHTHTRTHARTHPQTHTQTREHTRTFTYKHTKTTHTHNQPHKHTNTQIHKLTNTQTPKHTTTNTQ</sequence>
<organism evidence="4 5">
    <name type="scientific">Symbiodinium natans</name>
    <dbReference type="NCBI Taxonomy" id="878477"/>
    <lineage>
        <taxon>Eukaryota</taxon>
        <taxon>Sar</taxon>
        <taxon>Alveolata</taxon>
        <taxon>Dinophyceae</taxon>
        <taxon>Suessiales</taxon>
        <taxon>Symbiodiniaceae</taxon>
        <taxon>Symbiodinium</taxon>
    </lineage>
</organism>
<accession>A0A812PT28</accession>
<proteinExistence type="predicted"/>
<dbReference type="Pfam" id="PF00004">
    <property type="entry name" value="AAA"/>
    <property type="match status" value="1"/>
</dbReference>
<dbReference type="Gene3D" id="3.40.50.300">
    <property type="entry name" value="P-loop containing nucleotide triphosphate hydrolases"/>
    <property type="match status" value="1"/>
</dbReference>
<feature type="region of interest" description="Disordered" evidence="1">
    <location>
        <begin position="486"/>
        <end position="623"/>
    </location>
</feature>
<dbReference type="EMBL" id="CAJNDS010002199">
    <property type="protein sequence ID" value="CAE7368795.1"/>
    <property type="molecule type" value="Genomic_DNA"/>
</dbReference>
<dbReference type="Pfam" id="PF03061">
    <property type="entry name" value="4HBT"/>
    <property type="match status" value="1"/>
</dbReference>
<comment type="caution">
    <text evidence="4">The sequence shown here is derived from an EMBL/GenBank/DDBJ whole genome shotgun (WGS) entry which is preliminary data.</text>
</comment>
<feature type="domain" description="ATPase AAA-type core" evidence="2">
    <location>
        <begin position="346"/>
        <end position="436"/>
    </location>
</feature>
<feature type="domain" description="Thioesterase" evidence="3">
    <location>
        <begin position="121"/>
        <end position="187"/>
    </location>
</feature>
<dbReference type="PANTHER" id="PTHR23076">
    <property type="entry name" value="METALLOPROTEASE M41 FTSH"/>
    <property type="match status" value="1"/>
</dbReference>
<evidence type="ECO:0000256" key="1">
    <source>
        <dbReference type="SAM" id="MobiDB-lite"/>
    </source>
</evidence>
<dbReference type="InterPro" id="IPR027417">
    <property type="entry name" value="P-loop_NTPase"/>
</dbReference>
<gene>
    <name evidence="4" type="primary">ftsH</name>
    <name evidence="4" type="ORF">SNAT2548_LOCUS20081</name>
</gene>
<evidence type="ECO:0000259" key="3">
    <source>
        <dbReference type="Pfam" id="PF03061"/>
    </source>
</evidence>
<dbReference type="PANTHER" id="PTHR23076:SF97">
    <property type="entry name" value="ATP-DEPENDENT ZINC METALLOPROTEASE YME1L1"/>
    <property type="match status" value="1"/>
</dbReference>
<evidence type="ECO:0000313" key="4">
    <source>
        <dbReference type="EMBL" id="CAE7368795.1"/>
    </source>
</evidence>
<dbReference type="Proteomes" id="UP000604046">
    <property type="component" value="Unassembled WGS sequence"/>
</dbReference>
<dbReference type="AlphaFoldDB" id="A0A812PT28"/>
<evidence type="ECO:0000259" key="2">
    <source>
        <dbReference type="Pfam" id="PF00004"/>
    </source>
</evidence>
<dbReference type="Gene3D" id="3.10.129.10">
    <property type="entry name" value="Hotdog Thioesterase"/>
    <property type="match status" value="1"/>
</dbReference>
<dbReference type="GO" id="GO:0016887">
    <property type="term" value="F:ATP hydrolysis activity"/>
    <property type="evidence" value="ECO:0007669"/>
    <property type="project" value="InterPro"/>
</dbReference>
<feature type="compositionally biased region" description="Basic and acidic residues" evidence="1">
    <location>
        <begin position="492"/>
        <end position="504"/>
    </location>
</feature>
<dbReference type="GO" id="GO:0005524">
    <property type="term" value="F:ATP binding"/>
    <property type="evidence" value="ECO:0007669"/>
    <property type="project" value="InterPro"/>
</dbReference>
<evidence type="ECO:0000313" key="5">
    <source>
        <dbReference type="Proteomes" id="UP000604046"/>
    </source>
</evidence>
<protein>
    <submittedName>
        <fullName evidence="4">FtsH protein</fullName>
    </submittedName>
</protein>
<dbReference type="SUPFAM" id="SSF54637">
    <property type="entry name" value="Thioesterase/thiol ester dehydrase-isomerase"/>
    <property type="match status" value="1"/>
</dbReference>
<feature type="compositionally biased region" description="Basic residues" evidence="1">
    <location>
        <begin position="585"/>
        <end position="602"/>
    </location>
</feature>
<dbReference type="OrthoDB" id="506431at2759"/>
<feature type="compositionally biased region" description="Low complexity" evidence="1">
    <location>
        <begin position="610"/>
        <end position="623"/>
    </location>
</feature>
<dbReference type="GO" id="GO:0004176">
    <property type="term" value="F:ATP-dependent peptidase activity"/>
    <property type="evidence" value="ECO:0007669"/>
    <property type="project" value="TreeGrafter"/>
</dbReference>
<name>A0A812PT28_9DINO</name>
<dbReference type="InterPro" id="IPR006683">
    <property type="entry name" value="Thioestr_dom"/>
</dbReference>
<dbReference type="SUPFAM" id="SSF52540">
    <property type="entry name" value="P-loop containing nucleoside triphosphate hydrolases"/>
    <property type="match status" value="1"/>
</dbReference>
<dbReference type="InterPro" id="IPR029069">
    <property type="entry name" value="HotDog_dom_sf"/>
</dbReference>
<dbReference type="GO" id="GO:0006508">
    <property type="term" value="P:proteolysis"/>
    <property type="evidence" value="ECO:0007669"/>
    <property type="project" value="TreeGrafter"/>
</dbReference>